<dbReference type="InterPro" id="IPR012727">
    <property type="entry name" value="Gly_oxidase_ThiO"/>
</dbReference>
<dbReference type="Pfam" id="PF01266">
    <property type="entry name" value="DAO"/>
    <property type="match status" value="1"/>
</dbReference>
<evidence type="ECO:0000259" key="6">
    <source>
        <dbReference type="Pfam" id="PF01266"/>
    </source>
</evidence>
<evidence type="ECO:0000256" key="3">
    <source>
        <dbReference type="ARBA" id="ARBA00023002"/>
    </source>
</evidence>
<dbReference type="PANTHER" id="PTHR13847:SF289">
    <property type="entry name" value="GLYCINE OXIDASE"/>
    <property type="match status" value="1"/>
</dbReference>
<feature type="domain" description="FAD dependent oxidoreductase" evidence="6">
    <location>
        <begin position="28"/>
        <end position="368"/>
    </location>
</feature>
<dbReference type="EC" id="1.4.3.19" evidence="5"/>
<dbReference type="SUPFAM" id="SSF54373">
    <property type="entry name" value="FAD-linked reductases, C-terminal domain"/>
    <property type="match status" value="1"/>
</dbReference>
<proteinExistence type="predicted"/>
<dbReference type="SUPFAM" id="SSF51905">
    <property type="entry name" value="FAD/NAD(P)-binding domain"/>
    <property type="match status" value="1"/>
</dbReference>
<name>A0ABU9DEK2_9BACL</name>
<dbReference type="Gene3D" id="3.30.9.10">
    <property type="entry name" value="D-Amino Acid Oxidase, subunit A, domain 2"/>
    <property type="match status" value="1"/>
</dbReference>
<evidence type="ECO:0000256" key="1">
    <source>
        <dbReference type="ARBA" id="ARBA00004948"/>
    </source>
</evidence>
<protein>
    <recommendedName>
        <fullName evidence="5">glycine oxidase</fullName>
        <ecNumber evidence="5">1.4.3.19</ecNumber>
    </recommendedName>
</protein>
<evidence type="ECO:0000256" key="4">
    <source>
        <dbReference type="ARBA" id="ARBA00049872"/>
    </source>
</evidence>
<dbReference type="RefSeq" id="WP_341413511.1">
    <property type="nucleotide sequence ID" value="NZ_JBBPCC010000001.1"/>
</dbReference>
<evidence type="ECO:0000256" key="2">
    <source>
        <dbReference type="ARBA" id="ARBA00022977"/>
    </source>
</evidence>
<dbReference type="Proteomes" id="UP001469365">
    <property type="component" value="Unassembled WGS sequence"/>
</dbReference>
<evidence type="ECO:0000256" key="5">
    <source>
        <dbReference type="ARBA" id="ARBA00050018"/>
    </source>
</evidence>
<accession>A0ABU9DEK2</accession>
<evidence type="ECO:0000313" key="8">
    <source>
        <dbReference type="Proteomes" id="UP001469365"/>
    </source>
</evidence>
<keyword evidence="8" id="KW-1185">Reference proteome</keyword>
<dbReference type="EMBL" id="JBBPCC010000001">
    <property type="protein sequence ID" value="MEK8126453.1"/>
    <property type="molecule type" value="Genomic_DNA"/>
</dbReference>
<evidence type="ECO:0000313" key="7">
    <source>
        <dbReference type="EMBL" id="MEK8126453.1"/>
    </source>
</evidence>
<dbReference type="InterPro" id="IPR006076">
    <property type="entry name" value="FAD-dep_OxRdtase"/>
</dbReference>
<keyword evidence="2" id="KW-0784">Thiamine biosynthesis</keyword>
<keyword evidence="3 7" id="KW-0560">Oxidoreductase</keyword>
<reference evidence="7 8" key="1">
    <citation type="submission" date="2024-04" db="EMBL/GenBank/DDBJ databases">
        <title>draft genome sequnece of Paenibacillus filicis.</title>
        <authorList>
            <person name="Kim D.-U."/>
        </authorList>
    </citation>
    <scope>NUCLEOTIDE SEQUENCE [LARGE SCALE GENOMIC DNA]</scope>
    <source>
        <strain evidence="7 8">KACC14197</strain>
    </source>
</reference>
<dbReference type="InterPro" id="IPR036188">
    <property type="entry name" value="FAD/NAD-bd_sf"/>
</dbReference>
<comment type="pathway">
    <text evidence="1">Cofactor biosynthesis; thiamine diphosphate biosynthesis.</text>
</comment>
<dbReference type="PANTHER" id="PTHR13847">
    <property type="entry name" value="SARCOSINE DEHYDROGENASE-RELATED"/>
    <property type="match status" value="1"/>
</dbReference>
<dbReference type="GO" id="GO:0043799">
    <property type="term" value="F:glycine oxidase activity"/>
    <property type="evidence" value="ECO:0007669"/>
    <property type="project" value="UniProtKB-EC"/>
</dbReference>
<sequence>MINPSSACSIPSPGSSLTPIRGDRPTALIIGGGVIGASSAYELGKAGFACTLLDKGGWSQEASTAAAGMLGAQVEIHQPGPFYDLCRASLAIYRGWAEELEDAGGIPVQYIPEGIVRAAMTADDEHELRSRLPWMQDASWLTAEELLRIESELSPGILGGLHLPEDHQVHPVWLAKSLRAALARQGCLVREWTPATRLLTDCTGSVCGVATPEGELRADLVVLAAGAWSSPLTEPLGLKLPIFPVKGQCISVRTDAPLIRSTVFTKGCYIVPKSDGSYIIGATQEQAGFDKRAHVSTIAGLYEKAAALLPRIADAEFVSTWTGLRPGTEDELPFLGTWEHAPGLIFATGHYRNGILLAPVTGKVVASLALGAAPELDLAPYAPGRAAGSRGQEIPLTL</sequence>
<comment type="catalytic activity">
    <reaction evidence="4">
        <text>glycine + O2 + H2O = glyoxylate + H2O2 + NH4(+)</text>
        <dbReference type="Rhea" id="RHEA:11532"/>
        <dbReference type="ChEBI" id="CHEBI:15377"/>
        <dbReference type="ChEBI" id="CHEBI:15379"/>
        <dbReference type="ChEBI" id="CHEBI:16240"/>
        <dbReference type="ChEBI" id="CHEBI:28938"/>
        <dbReference type="ChEBI" id="CHEBI:36655"/>
        <dbReference type="ChEBI" id="CHEBI:57305"/>
        <dbReference type="EC" id="1.4.3.19"/>
    </reaction>
</comment>
<dbReference type="NCBIfam" id="TIGR02352">
    <property type="entry name" value="thiamin_ThiO"/>
    <property type="match status" value="1"/>
</dbReference>
<dbReference type="Gene3D" id="3.50.50.60">
    <property type="entry name" value="FAD/NAD(P)-binding domain"/>
    <property type="match status" value="1"/>
</dbReference>
<organism evidence="7 8">
    <name type="scientific">Paenibacillus filicis</name>
    <dbReference type="NCBI Taxonomy" id="669464"/>
    <lineage>
        <taxon>Bacteria</taxon>
        <taxon>Bacillati</taxon>
        <taxon>Bacillota</taxon>
        <taxon>Bacilli</taxon>
        <taxon>Bacillales</taxon>
        <taxon>Paenibacillaceae</taxon>
        <taxon>Paenibacillus</taxon>
    </lineage>
</organism>
<comment type="caution">
    <text evidence="7">The sequence shown here is derived from an EMBL/GenBank/DDBJ whole genome shotgun (WGS) entry which is preliminary data.</text>
</comment>
<gene>
    <name evidence="7" type="primary">thiO</name>
    <name evidence="7" type="ORF">WMW72_00840</name>
</gene>